<dbReference type="Proteomes" id="UP001325680">
    <property type="component" value="Chromosome"/>
</dbReference>
<protein>
    <submittedName>
        <fullName evidence="4">Agmatinase family protein</fullName>
    </submittedName>
</protein>
<dbReference type="PANTHER" id="PTHR11358:SF26">
    <property type="entry name" value="GUANIDINO ACID HYDROLASE, MITOCHONDRIAL"/>
    <property type="match status" value="1"/>
</dbReference>
<evidence type="ECO:0000313" key="4">
    <source>
        <dbReference type="EMBL" id="WQD39140.1"/>
    </source>
</evidence>
<evidence type="ECO:0000256" key="1">
    <source>
        <dbReference type="ARBA" id="ARBA00022723"/>
    </source>
</evidence>
<dbReference type="SUPFAM" id="SSF52768">
    <property type="entry name" value="Arginase/deacetylase"/>
    <property type="match status" value="1"/>
</dbReference>
<dbReference type="PIRSF" id="PIRSF036979">
    <property type="entry name" value="Arginase"/>
    <property type="match status" value="1"/>
</dbReference>
<keyword evidence="5" id="KW-1185">Reference proteome</keyword>
<keyword evidence="1" id="KW-0479">Metal-binding</keyword>
<reference evidence="4 5" key="1">
    <citation type="submission" date="2023-12" db="EMBL/GenBank/DDBJ databases">
        <title>Genome sequencing and assembly of bacterial species from a model synthetic community.</title>
        <authorList>
            <person name="Hogle S.L."/>
        </authorList>
    </citation>
    <scope>NUCLEOTIDE SEQUENCE [LARGE SCALE GENOMIC DNA]</scope>
    <source>
        <strain evidence="4 5">HAMBI_3031</strain>
    </source>
</reference>
<accession>A0ABZ0W790</accession>
<dbReference type="PROSITE" id="PS51409">
    <property type="entry name" value="ARGINASE_2"/>
    <property type="match status" value="1"/>
</dbReference>
<proteinExistence type="inferred from homology"/>
<gene>
    <name evidence="4" type="ORF">U0035_03130</name>
</gene>
<evidence type="ECO:0000313" key="5">
    <source>
        <dbReference type="Proteomes" id="UP001325680"/>
    </source>
</evidence>
<name>A0ABZ0W790_9BACT</name>
<dbReference type="Gene3D" id="3.40.800.10">
    <property type="entry name" value="Ureohydrolase domain"/>
    <property type="match status" value="1"/>
</dbReference>
<keyword evidence="2" id="KW-0378">Hydrolase</keyword>
<sequence>MLDLKNFDQNAVSNPENNVFGLPSTEENADLIVISVPWEVTVSYGSGTAKAPEAICRASLQVDLYDPQFPDAWKRGFYLTPTDKQLQLKSAYLRREAELYIDYISRGEELKANQFMCKSIREVNEGGEYLNDWVYQQAKTHLKNKKLVGLLGGDHSTPFGLYKALAEQHDEYGILQIDAHCDLKKAYEGFKYSHASIMYNALNEIPQIKTITQVGVRDMSQDEWEFIQNSNGRVIPYFDQDIKERQFGGDTFREIAAEIINSLPQKVHISFDIDGLDPKLCPNTGTPVPGGFELDRMFYLFHEILKSGRKVIGFDLVEVGVGDTEWNANVGARALFKLCNALITSN</sequence>
<evidence type="ECO:0000256" key="2">
    <source>
        <dbReference type="ARBA" id="ARBA00022801"/>
    </source>
</evidence>
<dbReference type="Pfam" id="PF00491">
    <property type="entry name" value="Arginase"/>
    <property type="match status" value="1"/>
</dbReference>
<evidence type="ECO:0000256" key="3">
    <source>
        <dbReference type="PROSITE-ProRule" id="PRU00742"/>
    </source>
</evidence>
<comment type="similarity">
    <text evidence="3">Belongs to the arginase family.</text>
</comment>
<dbReference type="InterPro" id="IPR023696">
    <property type="entry name" value="Ureohydrolase_dom_sf"/>
</dbReference>
<dbReference type="PRINTS" id="PR00116">
    <property type="entry name" value="ARGINASE"/>
</dbReference>
<dbReference type="EMBL" id="CP139960">
    <property type="protein sequence ID" value="WQD39140.1"/>
    <property type="molecule type" value="Genomic_DNA"/>
</dbReference>
<dbReference type="CDD" id="cd11593">
    <property type="entry name" value="Agmatinase-like_2"/>
    <property type="match status" value="1"/>
</dbReference>
<dbReference type="RefSeq" id="WP_114792886.1">
    <property type="nucleotide sequence ID" value="NZ_CP139960.1"/>
</dbReference>
<organism evidence="4 5">
    <name type="scientific">Niabella yanshanensis</name>
    <dbReference type="NCBI Taxonomy" id="577386"/>
    <lineage>
        <taxon>Bacteria</taxon>
        <taxon>Pseudomonadati</taxon>
        <taxon>Bacteroidota</taxon>
        <taxon>Chitinophagia</taxon>
        <taxon>Chitinophagales</taxon>
        <taxon>Chitinophagaceae</taxon>
        <taxon>Niabella</taxon>
    </lineage>
</organism>
<dbReference type="PANTHER" id="PTHR11358">
    <property type="entry name" value="ARGINASE/AGMATINASE"/>
    <property type="match status" value="1"/>
</dbReference>
<dbReference type="InterPro" id="IPR006035">
    <property type="entry name" value="Ureohydrolase"/>
</dbReference>